<dbReference type="Proteomes" id="UP000469523">
    <property type="component" value="Unassembled WGS sequence"/>
</dbReference>
<evidence type="ECO:0000259" key="3">
    <source>
        <dbReference type="Pfam" id="PF00890"/>
    </source>
</evidence>
<dbReference type="GO" id="GO:0000104">
    <property type="term" value="F:succinate dehydrogenase activity"/>
    <property type="evidence" value="ECO:0007669"/>
    <property type="project" value="TreeGrafter"/>
</dbReference>
<dbReference type="InterPro" id="IPR037099">
    <property type="entry name" value="Fum_R/Succ_DH_flav-like_C_sf"/>
</dbReference>
<feature type="domain" description="FAD-dependent oxidoreductase 2 FAD-binding" evidence="3">
    <location>
        <begin position="9"/>
        <end position="223"/>
    </location>
</feature>
<dbReference type="PANTHER" id="PTHR11632:SF73">
    <property type="entry name" value="BLR3196 PROTEIN"/>
    <property type="match status" value="1"/>
</dbReference>
<dbReference type="GO" id="GO:0009055">
    <property type="term" value="F:electron transfer activity"/>
    <property type="evidence" value="ECO:0007669"/>
    <property type="project" value="TreeGrafter"/>
</dbReference>
<reference evidence="5 6" key="1">
    <citation type="submission" date="2019-09" db="EMBL/GenBank/DDBJ databases">
        <title>In-depth cultivation of the pig gut microbiome towards novel bacterial diversity and tailored functional studies.</title>
        <authorList>
            <person name="Wylensek D."/>
            <person name="Hitch T.C.A."/>
            <person name="Clavel T."/>
        </authorList>
    </citation>
    <scope>NUCLEOTIDE SEQUENCE [LARGE SCALE GENOMIC DNA]</scope>
    <source>
        <strain evidence="5 6">WCA3-693-APC-4?</strain>
    </source>
</reference>
<dbReference type="SUPFAM" id="SSF46977">
    <property type="entry name" value="Succinate dehydrogenase/fumarate reductase flavoprotein C-terminal domain"/>
    <property type="match status" value="1"/>
</dbReference>
<dbReference type="Pfam" id="PF02910">
    <property type="entry name" value="Succ_DH_flav_C"/>
    <property type="match status" value="1"/>
</dbReference>
<dbReference type="PIRSF" id="PIRSF000171">
    <property type="entry name" value="SDHA_APRA_LASPO"/>
    <property type="match status" value="1"/>
</dbReference>
<evidence type="ECO:0000256" key="2">
    <source>
        <dbReference type="ARBA" id="ARBA00023002"/>
    </source>
</evidence>
<dbReference type="Pfam" id="PF00890">
    <property type="entry name" value="FAD_binding_2"/>
    <property type="match status" value="1"/>
</dbReference>
<proteinExistence type="predicted"/>
<dbReference type="InterPro" id="IPR015939">
    <property type="entry name" value="Fum_Rdtase/Succ_DH_flav-like_C"/>
</dbReference>
<gene>
    <name evidence="5" type="ORF">FYJ83_10875</name>
</gene>
<dbReference type="SUPFAM" id="SSF51905">
    <property type="entry name" value="FAD/NAD(P)-binding domain"/>
    <property type="match status" value="1"/>
</dbReference>
<evidence type="ECO:0000313" key="5">
    <source>
        <dbReference type="EMBL" id="MSU01971.1"/>
    </source>
</evidence>
<dbReference type="RefSeq" id="WP_154440535.1">
    <property type="nucleotide sequence ID" value="NZ_JAHLPJ010000001.1"/>
</dbReference>
<dbReference type="PRINTS" id="PR00368">
    <property type="entry name" value="FADPNR"/>
</dbReference>
<dbReference type="EMBL" id="VUNQ01000022">
    <property type="protein sequence ID" value="MSU01971.1"/>
    <property type="molecule type" value="Genomic_DNA"/>
</dbReference>
<organism evidence="5 6">
    <name type="scientific">Tissierella pigra</name>
    <dbReference type="NCBI Taxonomy" id="2607614"/>
    <lineage>
        <taxon>Bacteria</taxon>
        <taxon>Bacillati</taxon>
        <taxon>Bacillota</taxon>
        <taxon>Tissierellia</taxon>
        <taxon>Tissierellales</taxon>
        <taxon>Tissierellaceae</taxon>
        <taxon>Tissierella</taxon>
    </lineage>
</organism>
<sequence>MSRHIIETDVLVVGHGISGLSAAISSKEDAPELNVLTVDKSFVGYAGKANKGGGHVSFIPDGASEQYIEYHTRNLGDYLNDQDMLRKYAENTRKVIDRWESWGVNFVAKEKPFDSHPIIPWKVMLVDGDVMIQMGKHAKKIGVKSMEKITITDLLTNGDRVVGAFGMSLLTGKTYVFKAKSVILANGNQDFSIMRMWASAKGDGIAAAYRAGAKIRNAEFGSFFNIMQVENNQVTYGSEDCLVNSAGENPSTRGDLDESLRTVVGGVDLGSMDSILMYMSVRDGKGPIYENTAENKFPGSFPGRNLMFLGQADPPFARPYSQKFWDKLWNKNKAESYKDDNPLKEVIPGVVAEQSPLYVDHHMRTSLEGLFASGDICANGSSWSGAVPTPPGRNRGSGLIHGVFTGTIAAKSATDYAKNAEFGSISDEQVEILENTLKSPLNVEEGINPRDVIWEIKNLMQPIEYTGYKSEKRLQEALDYVLEQKEKLNLLKADDPHGLSAVNECKSHVLCAEMFFRASLERKESRGWHMREDYKERDDKNYLKWIDISNQNGEMTLSTENVPIDNYKYKPE</sequence>
<dbReference type="Gene3D" id="3.50.50.60">
    <property type="entry name" value="FAD/NAD(P)-binding domain"/>
    <property type="match status" value="1"/>
</dbReference>
<dbReference type="PANTHER" id="PTHR11632">
    <property type="entry name" value="SUCCINATE DEHYDROGENASE 2 FLAVOPROTEIN SUBUNIT"/>
    <property type="match status" value="1"/>
</dbReference>
<feature type="domain" description="Fumarate reductase/succinate dehydrogenase flavoprotein-like C-terminal" evidence="4">
    <location>
        <begin position="468"/>
        <end position="571"/>
    </location>
</feature>
<comment type="caution">
    <text evidence="5">The sequence shown here is derived from an EMBL/GenBank/DDBJ whole genome shotgun (WGS) entry which is preliminary data.</text>
</comment>
<evidence type="ECO:0000256" key="1">
    <source>
        <dbReference type="ARBA" id="ARBA00022630"/>
    </source>
</evidence>
<keyword evidence="2" id="KW-0560">Oxidoreductase</keyword>
<dbReference type="Gene3D" id="1.20.58.100">
    <property type="entry name" value="Fumarate reductase/succinate dehydrogenase flavoprotein-like, C-terminal domain"/>
    <property type="match status" value="1"/>
</dbReference>
<keyword evidence="6" id="KW-1185">Reference proteome</keyword>
<dbReference type="GO" id="GO:0005886">
    <property type="term" value="C:plasma membrane"/>
    <property type="evidence" value="ECO:0007669"/>
    <property type="project" value="TreeGrafter"/>
</dbReference>
<dbReference type="InterPro" id="IPR030664">
    <property type="entry name" value="SdhA/FrdA/AprA"/>
</dbReference>
<dbReference type="GO" id="GO:0050660">
    <property type="term" value="F:flavin adenine dinucleotide binding"/>
    <property type="evidence" value="ECO:0007669"/>
    <property type="project" value="TreeGrafter"/>
</dbReference>
<keyword evidence="1" id="KW-0285">Flavoprotein</keyword>
<evidence type="ECO:0000313" key="6">
    <source>
        <dbReference type="Proteomes" id="UP000469523"/>
    </source>
</evidence>
<protein>
    <submittedName>
        <fullName evidence="5">FAD-binding protein</fullName>
    </submittedName>
</protein>
<evidence type="ECO:0000259" key="4">
    <source>
        <dbReference type="Pfam" id="PF02910"/>
    </source>
</evidence>
<dbReference type="AlphaFoldDB" id="A0A6N7XIR8"/>
<dbReference type="InterPro" id="IPR003953">
    <property type="entry name" value="FAD-dep_OxRdtase_2_FAD-bd"/>
</dbReference>
<name>A0A6N7XIR8_9FIRM</name>
<dbReference type="InterPro" id="IPR036188">
    <property type="entry name" value="FAD/NAD-bd_sf"/>
</dbReference>
<accession>A0A6N7XIR8</accession>
<dbReference type="GO" id="GO:0009061">
    <property type="term" value="P:anaerobic respiration"/>
    <property type="evidence" value="ECO:0007669"/>
    <property type="project" value="TreeGrafter"/>
</dbReference>